<dbReference type="InterPro" id="IPR036942">
    <property type="entry name" value="Beta-barrel_TonB_sf"/>
</dbReference>
<keyword evidence="13" id="KW-0675">Receptor</keyword>
<evidence type="ECO:0000256" key="1">
    <source>
        <dbReference type="ARBA" id="ARBA00004571"/>
    </source>
</evidence>
<dbReference type="InterPro" id="IPR037066">
    <property type="entry name" value="Plug_dom_sf"/>
</dbReference>
<evidence type="ECO:0000256" key="5">
    <source>
        <dbReference type="ARBA" id="ARBA00023077"/>
    </source>
</evidence>
<organism evidence="13 14">
    <name type="scientific">Thiocapsa imhoffii</name>
    <dbReference type="NCBI Taxonomy" id="382777"/>
    <lineage>
        <taxon>Bacteria</taxon>
        <taxon>Pseudomonadati</taxon>
        <taxon>Pseudomonadota</taxon>
        <taxon>Gammaproteobacteria</taxon>
        <taxon>Chromatiales</taxon>
        <taxon>Chromatiaceae</taxon>
        <taxon>Thiocapsa</taxon>
    </lineage>
</organism>
<dbReference type="Pfam" id="PF07715">
    <property type="entry name" value="Plug"/>
    <property type="match status" value="1"/>
</dbReference>
<name>A0A9X0WKB7_9GAMM</name>
<feature type="region of interest" description="Disordered" evidence="10">
    <location>
        <begin position="1"/>
        <end position="24"/>
    </location>
</feature>
<feature type="compositionally biased region" description="Low complexity" evidence="10">
    <location>
        <begin position="1"/>
        <end position="13"/>
    </location>
</feature>
<evidence type="ECO:0000313" key="13">
    <source>
        <dbReference type="EMBL" id="MBK1646106.1"/>
    </source>
</evidence>
<dbReference type="AlphaFoldDB" id="A0A9X0WKB7"/>
<evidence type="ECO:0000259" key="11">
    <source>
        <dbReference type="Pfam" id="PF00593"/>
    </source>
</evidence>
<dbReference type="EMBL" id="NRSD01000019">
    <property type="protein sequence ID" value="MBK1646106.1"/>
    <property type="molecule type" value="Genomic_DNA"/>
</dbReference>
<feature type="region of interest" description="Disordered" evidence="10">
    <location>
        <begin position="442"/>
        <end position="465"/>
    </location>
</feature>
<keyword evidence="5 9" id="KW-0798">TonB box</keyword>
<keyword evidence="3 8" id="KW-1134">Transmembrane beta strand</keyword>
<gene>
    <name evidence="13" type="ORF">CKO25_15910</name>
</gene>
<evidence type="ECO:0000256" key="3">
    <source>
        <dbReference type="ARBA" id="ARBA00022452"/>
    </source>
</evidence>
<evidence type="ECO:0000256" key="6">
    <source>
        <dbReference type="ARBA" id="ARBA00023136"/>
    </source>
</evidence>
<dbReference type="GO" id="GO:0044718">
    <property type="term" value="P:siderophore transmembrane transport"/>
    <property type="evidence" value="ECO:0007669"/>
    <property type="project" value="TreeGrafter"/>
</dbReference>
<dbReference type="PANTHER" id="PTHR30069">
    <property type="entry name" value="TONB-DEPENDENT OUTER MEMBRANE RECEPTOR"/>
    <property type="match status" value="1"/>
</dbReference>
<evidence type="ECO:0000256" key="10">
    <source>
        <dbReference type="SAM" id="MobiDB-lite"/>
    </source>
</evidence>
<dbReference type="SUPFAM" id="SSF56935">
    <property type="entry name" value="Porins"/>
    <property type="match status" value="1"/>
</dbReference>
<keyword evidence="2 8" id="KW-0813">Transport</keyword>
<dbReference type="Gene3D" id="2.170.130.10">
    <property type="entry name" value="TonB-dependent receptor, plug domain"/>
    <property type="match status" value="1"/>
</dbReference>
<sequence length="740" mass="79899">MAAEEVAAEEPGVGPSGEGGEGLVRSPASGEAIIILDPIVVGATRIGLNPFDLPVAIDIIGAPQIQDQAPQVRVSEVLNRVPGTVVTHRGSFAQEEQIMIRGFGGRSQFGTRGVKLIADGIPASTPDGQGGPGLFDLGSARDIEVMRGAFSALYGNHAGGVVQILTEDGPPRPTVSVRAMGGSDATWIQGVKLGGEVGSLNAILDTYRFETDGYRDWSNARKEQLNAKVRWRLESGADVSLVVNQLNQPQSLDPLGLSAEQVAENRRQAQPVARTFRTGRSLDNLQAGLRYEQSVSARDSLQIVGYVGSRSNEQFLAIPLGAQNAITASGGVSAFDRHFHGGSLWWSHENTLAGGPLSLILGGEYETAQEDRKGYRNDLGVRGALKRDEANQVTSRGLFVQSLWRFAPRWSFDSGVRYTQVVFDSRDRFICTPEWVTAPGMGPDRCSGSTQPITQTNLNPDDSGRRTYDAWTPVLGLVYRATPSMNLYANLGRTFETPTFGELAYRPDGRPGLNLGLRPALSQHYEVGMKLTMGSDSLLNLAVFRIDTDDELTVATNQGGRATYQNAPASRRQGAELRFDTAWAQGFAATLAATYIDARFTAAFPTCTGTPCRTLPPLLNQAEVRSGNRIPGVPPYTLFGELSYAHEPTGFMGALDVYAQGKVDVDDLNSAFAGAYWTLNLRGGFRQHWGPWEVSQFLRVENLLDRDYIGAVITNDINGRSFAPAAGTTVLFGLTASYVF</sequence>
<dbReference type="GO" id="GO:0009279">
    <property type="term" value="C:cell outer membrane"/>
    <property type="evidence" value="ECO:0007669"/>
    <property type="project" value="UniProtKB-SubCell"/>
</dbReference>
<feature type="domain" description="TonB-dependent receptor-like beta-barrel" evidence="11">
    <location>
        <begin position="271"/>
        <end position="703"/>
    </location>
</feature>
<evidence type="ECO:0000256" key="2">
    <source>
        <dbReference type="ARBA" id="ARBA00022448"/>
    </source>
</evidence>
<evidence type="ECO:0000256" key="9">
    <source>
        <dbReference type="RuleBase" id="RU003357"/>
    </source>
</evidence>
<dbReference type="GO" id="GO:0015344">
    <property type="term" value="F:siderophore uptake transmembrane transporter activity"/>
    <property type="evidence" value="ECO:0007669"/>
    <property type="project" value="TreeGrafter"/>
</dbReference>
<dbReference type="Proteomes" id="UP001138802">
    <property type="component" value="Unassembled WGS sequence"/>
</dbReference>
<dbReference type="Pfam" id="PF00593">
    <property type="entry name" value="TonB_dep_Rec_b-barrel"/>
    <property type="match status" value="1"/>
</dbReference>
<keyword evidence="4 8" id="KW-0812">Transmembrane</keyword>
<evidence type="ECO:0000256" key="4">
    <source>
        <dbReference type="ARBA" id="ARBA00022692"/>
    </source>
</evidence>
<reference evidence="13 14" key="1">
    <citation type="journal article" date="2020" name="Microorganisms">
        <title>Osmotic Adaptation and Compatible Solute Biosynthesis of Phototrophic Bacteria as Revealed from Genome Analyses.</title>
        <authorList>
            <person name="Imhoff J.F."/>
            <person name="Rahn T."/>
            <person name="Kunzel S."/>
            <person name="Keller A."/>
            <person name="Neulinger S.C."/>
        </authorList>
    </citation>
    <scope>NUCLEOTIDE SEQUENCE [LARGE SCALE GENOMIC DNA]</scope>
    <source>
        <strain evidence="13 14">DSM 21303</strain>
    </source>
</reference>
<dbReference type="CDD" id="cd01347">
    <property type="entry name" value="ligand_gated_channel"/>
    <property type="match status" value="1"/>
</dbReference>
<dbReference type="PROSITE" id="PS52016">
    <property type="entry name" value="TONB_DEPENDENT_REC_3"/>
    <property type="match status" value="1"/>
</dbReference>
<dbReference type="InterPro" id="IPR039426">
    <property type="entry name" value="TonB-dep_rcpt-like"/>
</dbReference>
<evidence type="ECO:0000313" key="14">
    <source>
        <dbReference type="Proteomes" id="UP001138802"/>
    </source>
</evidence>
<comment type="subcellular location">
    <subcellularLocation>
        <location evidence="1 8">Cell outer membrane</location>
        <topology evidence="1 8">Multi-pass membrane protein</topology>
    </subcellularLocation>
</comment>
<keyword evidence="7 8" id="KW-0998">Cell outer membrane</keyword>
<evidence type="ECO:0000259" key="12">
    <source>
        <dbReference type="Pfam" id="PF07715"/>
    </source>
</evidence>
<dbReference type="InterPro" id="IPR012910">
    <property type="entry name" value="Plug_dom"/>
</dbReference>
<feature type="compositionally biased region" description="Polar residues" evidence="10">
    <location>
        <begin position="447"/>
        <end position="460"/>
    </location>
</feature>
<keyword evidence="14" id="KW-1185">Reference proteome</keyword>
<evidence type="ECO:0000256" key="7">
    <source>
        <dbReference type="ARBA" id="ARBA00023237"/>
    </source>
</evidence>
<protein>
    <submittedName>
        <fullName evidence="13">TonB-dependent receptor</fullName>
    </submittedName>
</protein>
<evidence type="ECO:0000256" key="8">
    <source>
        <dbReference type="PROSITE-ProRule" id="PRU01360"/>
    </source>
</evidence>
<comment type="caution">
    <text evidence="13">The sequence shown here is derived from an EMBL/GenBank/DDBJ whole genome shotgun (WGS) entry which is preliminary data.</text>
</comment>
<feature type="domain" description="TonB-dependent receptor plug" evidence="12">
    <location>
        <begin position="51"/>
        <end position="161"/>
    </location>
</feature>
<proteinExistence type="inferred from homology"/>
<keyword evidence="6 8" id="KW-0472">Membrane</keyword>
<comment type="similarity">
    <text evidence="8 9">Belongs to the TonB-dependent receptor family.</text>
</comment>
<dbReference type="PANTHER" id="PTHR30069:SF28">
    <property type="entry name" value="TONB-DEPENDENT RECEPTOR YNCD-RELATED"/>
    <property type="match status" value="1"/>
</dbReference>
<accession>A0A9X0WKB7</accession>
<dbReference type="InterPro" id="IPR000531">
    <property type="entry name" value="Beta-barrel_TonB"/>
</dbReference>
<dbReference type="Gene3D" id="2.40.170.20">
    <property type="entry name" value="TonB-dependent receptor, beta-barrel domain"/>
    <property type="match status" value="1"/>
</dbReference>